<feature type="transmembrane region" description="Helical" evidence="7">
    <location>
        <begin position="330"/>
        <end position="347"/>
    </location>
</feature>
<evidence type="ECO:0000256" key="1">
    <source>
        <dbReference type="ARBA" id="ARBA00004127"/>
    </source>
</evidence>
<evidence type="ECO:0000256" key="5">
    <source>
        <dbReference type="ARBA" id="ARBA00023098"/>
    </source>
</evidence>
<name>A0ABV8MT50_9NEIS</name>
<keyword evidence="10" id="KW-1185">Reference proteome</keyword>
<organism evidence="9 10">
    <name type="scientific">Chitinimonas lacunae</name>
    <dbReference type="NCBI Taxonomy" id="1963018"/>
    <lineage>
        <taxon>Bacteria</taxon>
        <taxon>Pseudomonadati</taxon>
        <taxon>Pseudomonadota</taxon>
        <taxon>Betaproteobacteria</taxon>
        <taxon>Neisseriales</taxon>
        <taxon>Chitinibacteraceae</taxon>
        <taxon>Chitinimonas</taxon>
    </lineage>
</organism>
<feature type="domain" description="Fatty acid hydroxylase" evidence="8">
    <location>
        <begin position="81"/>
        <end position="214"/>
    </location>
</feature>
<proteinExistence type="predicted"/>
<accession>A0ABV8MT50</accession>
<evidence type="ECO:0000313" key="9">
    <source>
        <dbReference type="EMBL" id="MFC4161458.1"/>
    </source>
</evidence>
<evidence type="ECO:0000256" key="4">
    <source>
        <dbReference type="ARBA" id="ARBA00023002"/>
    </source>
</evidence>
<dbReference type="EC" id="1.-.-.-" evidence="9"/>
<feature type="transmembrane region" description="Helical" evidence="7">
    <location>
        <begin position="77"/>
        <end position="94"/>
    </location>
</feature>
<evidence type="ECO:0000256" key="2">
    <source>
        <dbReference type="ARBA" id="ARBA00022692"/>
    </source>
</evidence>
<dbReference type="InterPro" id="IPR051689">
    <property type="entry name" value="Sterol_desaturase/TMEM195"/>
</dbReference>
<dbReference type="EMBL" id="JBHSBU010000001">
    <property type="protein sequence ID" value="MFC4161458.1"/>
    <property type="molecule type" value="Genomic_DNA"/>
</dbReference>
<feature type="transmembrane region" description="Helical" evidence="7">
    <location>
        <begin position="367"/>
        <end position="394"/>
    </location>
</feature>
<comment type="subcellular location">
    <subcellularLocation>
        <location evidence="1">Endomembrane system</location>
        <topology evidence="1">Multi-pass membrane protein</topology>
    </subcellularLocation>
</comment>
<protein>
    <submittedName>
        <fullName evidence="9">Sterol desaturase family protein</fullName>
        <ecNumber evidence="9">1.-.-.-</ecNumber>
    </submittedName>
</protein>
<feature type="transmembrane region" description="Helical" evidence="7">
    <location>
        <begin position="6"/>
        <end position="26"/>
    </location>
</feature>
<keyword evidence="6 7" id="KW-0472">Membrane</keyword>
<dbReference type="Proteomes" id="UP001595791">
    <property type="component" value="Unassembled WGS sequence"/>
</dbReference>
<dbReference type="GO" id="GO:0016491">
    <property type="term" value="F:oxidoreductase activity"/>
    <property type="evidence" value="ECO:0007669"/>
    <property type="project" value="UniProtKB-KW"/>
</dbReference>
<comment type="caution">
    <text evidence="9">The sequence shown here is derived from an EMBL/GenBank/DDBJ whole genome shotgun (WGS) entry which is preliminary data.</text>
</comment>
<evidence type="ECO:0000259" key="8">
    <source>
        <dbReference type="Pfam" id="PF04116"/>
    </source>
</evidence>
<feature type="transmembrane region" description="Helical" evidence="7">
    <location>
        <begin position="38"/>
        <end position="65"/>
    </location>
</feature>
<feature type="transmembrane region" description="Helical" evidence="7">
    <location>
        <begin position="131"/>
        <end position="154"/>
    </location>
</feature>
<reference evidence="10" key="1">
    <citation type="journal article" date="2019" name="Int. J. Syst. Evol. Microbiol.">
        <title>The Global Catalogue of Microorganisms (GCM) 10K type strain sequencing project: providing services to taxonomists for standard genome sequencing and annotation.</title>
        <authorList>
            <consortium name="The Broad Institute Genomics Platform"/>
            <consortium name="The Broad Institute Genome Sequencing Center for Infectious Disease"/>
            <person name="Wu L."/>
            <person name="Ma J."/>
        </authorList>
    </citation>
    <scope>NUCLEOTIDE SEQUENCE [LARGE SCALE GENOMIC DNA]</scope>
    <source>
        <strain evidence="10">LMG 29894</strain>
    </source>
</reference>
<gene>
    <name evidence="9" type="ORF">ACFOW7_19150</name>
</gene>
<evidence type="ECO:0000256" key="7">
    <source>
        <dbReference type="SAM" id="Phobius"/>
    </source>
</evidence>
<dbReference type="PANTHER" id="PTHR21624:SF1">
    <property type="entry name" value="ALKYLGLYCEROL MONOOXYGENASE"/>
    <property type="match status" value="1"/>
</dbReference>
<keyword evidence="3 7" id="KW-1133">Transmembrane helix</keyword>
<sequence length="416" mass="46817">MDHQLIAYAAPLFVVLIGLELLAAHYRGRDGYRINDAISSISLGVLSTGLGVFTGGLMVLAYWLIQQSLPWSLPADHWGTWLLALIGYDFLYYWHHRLGHQVNILWAAHVVHHQSEEYNLSTALRQSGSTWLLGWVFYLPLALCGVPLTVYLSAATINLLYQFWIHTRHIGSLGWFDRWFSSPSNHRVHHGSNDRYLDRNFGGISMLWDRLFGTFQPELAEEPVIYGIRSPLRSWNPLWANLHYYCELIRLSRATRRWGDRWRLWWRAPGWLPADLADSKRLDDPRLHAKYDPPLPAGLARYLLWQFALAYLAGLHFLAGVAARGQMANIAYGAALGLTLWIIGGLLERRPPYAALEWARLGGIGLWLALSSALAPAWQLAGFAVLAVTLWCWLRVAAQASSGLQDSASSGSGASP</sequence>
<keyword evidence="4 9" id="KW-0560">Oxidoreductase</keyword>
<dbReference type="PANTHER" id="PTHR21624">
    <property type="entry name" value="STEROL DESATURASE-RELATED PROTEIN"/>
    <property type="match status" value="1"/>
</dbReference>
<evidence type="ECO:0000256" key="3">
    <source>
        <dbReference type="ARBA" id="ARBA00022989"/>
    </source>
</evidence>
<keyword evidence="5" id="KW-0443">Lipid metabolism</keyword>
<evidence type="ECO:0000256" key="6">
    <source>
        <dbReference type="ARBA" id="ARBA00023136"/>
    </source>
</evidence>
<evidence type="ECO:0000313" key="10">
    <source>
        <dbReference type="Proteomes" id="UP001595791"/>
    </source>
</evidence>
<dbReference type="RefSeq" id="WP_378167420.1">
    <property type="nucleotide sequence ID" value="NZ_JBHSBU010000001.1"/>
</dbReference>
<keyword evidence="2 7" id="KW-0812">Transmembrane</keyword>
<dbReference type="Pfam" id="PF04116">
    <property type="entry name" value="FA_hydroxylase"/>
    <property type="match status" value="1"/>
</dbReference>
<feature type="transmembrane region" description="Helical" evidence="7">
    <location>
        <begin position="302"/>
        <end position="323"/>
    </location>
</feature>
<dbReference type="InterPro" id="IPR006694">
    <property type="entry name" value="Fatty_acid_hydroxylase"/>
</dbReference>